<keyword evidence="9" id="KW-0472">Membrane</keyword>
<keyword evidence="6" id="KW-0418">Kinase</keyword>
<dbReference type="Gene3D" id="3.30.565.10">
    <property type="entry name" value="Histidine kinase-like ATPase, C-terminal domain"/>
    <property type="match status" value="1"/>
</dbReference>
<dbReference type="PANTHER" id="PTHR24421">
    <property type="entry name" value="NITRATE/NITRITE SENSOR PROTEIN NARX-RELATED"/>
    <property type="match status" value="1"/>
</dbReference>
<dbReference type="PANTHER" id="PTHR24421:SF10">
    <property type="entry name" value="NITRATE_NITRITE SENSOR PROTEIN NARQ"/>
    <property type="match status" value="1"/>
</dbReference>
<proteinExistence type="predicted"/>
<dbReference type="GO" id="GO:0016020">
    <property type="term" value="C:membrane"/>
    <property type="evidence" value="ECO:0007669"/>
    <property type="project" value="InterPro"/>
</dbReference>
<name>A0A6L9XYW8_9MICO</name>
<keyword evidence="5" id="KW-0547">Nucleotide-binding</keyword>
<feature type="transmembrane region" description="Helical" evidence="9">
    <location>
        <begin position="6"/>
        <end position="29"/>
    </location>
</feature>
<dbReference type="SUPFAM" id="SSF55874">
    <property type="entry name" value="ATPase domain of HSP90 chaperone/DNA topoisomerase II/histidine kinase"/>
    <property type="match status" value="1"/>
</dbReference>
<dbReference type="EC" id="2.7.13.3" evidence="2"/>
<evidence type="ECO:0000256" key="3">
    <source>
        <dbReference type="ARBA" id="ARBA00022553"/>
    </source>
</evidence>
<feature type="domain" description="Signal transduction histidine kinase subgroup 3 dimerisation and phosphoacceptor" evidence="11">
    <location>
        <begin position="61"/>
        <end position="125"/>
    </location>
</feature>
<dbReference type="InterPro" id="IPR050482">
    <property type="entry name" value="Sensor_HK_TwoCompSys"/>
</dbReference>
<keyword evidence="4" id="KW-0808">Transferase</keyword>
<evidence type="ECO:0000259" key="11">
    <source>
        <dbReference type="Pfam" id="PF07730"/>
    </source>
</evidence>
<dbReference type="GO" id="GO:0005524">
    <property type="term" value="F:ATP binding"/>
    <property type="evidence" value="ECO:0007669"/>
    <property type="project" value="UniProtKB-KW"/>
</dbReference>
<evidence type="ECO:0000256" key="6">
    <source>
        <dbReference type="ARBA" id="ARBA00022777"/>
    </source>
</evidence>
<dbReference type="GO" id="GO:0000155">
    <property type="term" value="F:phosphorelay sensor kinase activity"/>
    <property type="evidence" value="ECO:0007669"/>
    <property type="project" value="InterPro"/>
</dbReference>
<keyword evidence="9" id="KW-0812">Transmembrane</keyword>
<keyword evidence="9" id="KW-1133">Transmembrane helix</keyword>
<comment type="caution">
    <text evidence="12">The sequence shown here is derived from an EMBL/GenBank/DDBJ whole genome shotgun (WGS) entry which is preliminary data.</text>
</comment>
<keyword evidence="3" id="KW-0597">Phosphoprotein</keyword>
<gene>
    <name evidence="12" type="ORF">G3T36_11300</name>
</gene>
<evidence type="ECO:0000256" key="2">
    <source>
        <dbReference type="ARBA" id="ARBA00012438"/>
    </source>
</evidence>
<dbReference type="InterPro" id="IPR011712">
    <property type="entry name" value="Sig_transdc_His_kin_sub3_dim/P"/>
</dbReference>
<comment type="catalytic activity">
    <reaction evidence="1">
        <text>ATP + protein L-histidine = ADP + protein N-phospho-L-histidine.</text>
        <dbReference type="EC" id="2.7.13.3"/>
    </reaction>
</comment>
<feature type="domain" description="Histidine kinase/HSP90-like ATPase" evidence="10">
    <location>
        <begin position="168"/>
        <end position="282"/>
    </location>
</feature>
<evidence type="ECO:0000256" key="9">
    <source>
        <dbReference type="SAM" id="Phobius"/>
    </source>
</evidence>
<dbReference type="Pfam" id="PF07730">
    <property type="entry name" value="HisKA_3"/>
    <property type="match status" value="1"/>
</dbReference>
<dbReference type="Gene3D" id="1.20.5.1930">
    <property type="match status" value="1"/>
</dbReference>
<organism evidence="12 13">
    <name type="scientific">Leifsonia tongyongensis</name>
    <dbReference type="NCBI Taxonomy" id="1268043"/>
    <lineage>
        <taxon>Bacteria</taxon>
        <taxon>Bacillati</taxon>
        <taxon>Actinomycetota</taxon>
        <taxon>Actinomycetes</taxon>
        <taxon>Micrococcales</taxon>
        <taxon>Microbacteriaceae</taxon>
        <taxon>Leifsonia</taxon>
    </lineage>
</organism>
<evidence type="ECO:0000313" key="13">
    <source>
        <dbReference type="Proteomes" id="UP000474967"/>
    </source>
</evidence>
<dbReference type="EMBL" id="JAAGWY010000002">
    <property type="protein sequence ID" value="NEN06455.1"/>
    <property type="molecule type" value="Genomic_DNA"/>
</dbReference>
<dbReference type="Pfam" id="PF02518">
    <property type="entry name" value="HATPase_c"/>
    <property type="match status" value="1"/>
</dbReference>
<protein>
    <recommendedName>
        <fullName evidence="2">histidine kinase</fullName>
        <ecNumber evidence="2">2.7.13.3</ecNumber>
    </recommendedName>
</protein>
<evidence type="ECO:0000256" key="5">
    <source>
        <dbReference type="ARBA" id="ARBA00022741"/>
    </source>
</evidence>
<dbReference type="RefSeq" id="WP_163289871.1">
    <property type="nucleotide sequence ID" value="NZ_JAAGWY010000002.1"/>
</dbReference>
<dbReference type="AlphaFoldDB" id="A0A6L9XYW8"/>
<sequence>MLGLSNGLSAIITIAALVAAVVFLVLWLLARSSSRRRSDERIETEWTRIDRELELAEQAGRMRIIRELQDVAIESVSRLVTQAGGIRYAAESDPGSAMRSTAALESHARDALADMRRVQSVVREGEAVSVPQPSLHSARDLFRVMREAGLQVTFTETGDRFELRPGAELAVFRILQGTLENALKHGGAGTDVRVGFGWTGEGLQVTVDDDGIRAAARRAGLDDAQVSEATQYTIDDDLKALTESISGAGITEMRERAELFGGILSAKTVPGVGFSVSVVFPALRYHNGVHGVNLGR</sequence>
<dbReference type="InterPro" id="IPR003594">
    <property type="entry name" value="HATPase_dom"/>
</dbReference>
<keyword evidence="8" id="KW-0902">Two-component regulatory system</keyword>
<dbReference type="Proteomes" id="UP000474967">
    <property type="component" value="Unassembled WGS sequence"/>
</dbReference>
<evidence type="ECO:0000256" key="8">
    <source>
        <dbReference type="ARBA" id="ARBA00023012"/>
    </source>
</evidence>
<dbReference type="GO" id="GO:0046983">
    <property type="term" value="F:protein dimerization activity"/>
    <property type="evidence" value="ECO:0007669"/>
    <property type="project" value="InterPro"/>
</dbReference>
<evidence type="ECO:0000256" key="1">
    <source>
        <dbReference type="ARBA" id="ARBA00000085"/>
    </source>
</evidence>
<evidence type="ECO:0000259" key="10">
    <source>
        <dbReference type="Pfam" id="PF02518"/>
    </source>
</evidence>
<dbReference type="InterPro" id="IPR036890">
    <property type="entry name" value="HATPase_C_sf"/>
</dbReference>
<evidence type="ECO:0000256" key="4">
    <source>
        <dbReference type="ARBA" id="ARBA00022679"/>
    </source>
</evidence>
<dbReference type="CDD" id="cd16917">
    <property type="entry name" value="HATPase_UhpB-NarQ-NarX-like"/>
    <property type="match status" value="1"/>
</dbReference>
<evidence type="ECO:0000256" key="7">
    <source>
        <dbReference type="ARBA" id="ARBA00022840"/>
    </source>
</evidence>
<reference evidence="12 13" key="1">
    <citation type="journal article" date="2014" name="J. Microbiol.">
        <title>Diaminobutyricibacter tongyongensis gen. nov., sp. nov. and Homoserinibacter gongjuensis gen. nov., sp. nov. belong to the family Microbacteriaceae.</title>
        <authorList>
            <person name="Kim S.J."/>
            <person name="Ahn J.H."/>
            <person name="Weon H.Y."/>
            <person name="Hamada M."/>
            <person name="Suzuki K."/>
            <person name="Kwon S.W."/>
        </authorList>
    </citation>
    <scope>NUCLEOTIDE SEQUENCE [LARGE SCALE GENOMIC DNA]</scope>
    <source>
        <strain evidence="12 13">NBRC 108724</strain>
    </source>
</reference>
<evidence type="ECO:0000313" key="12">
    <source>
        <dbReference type="EMBL" id="NEN06455.1"/>
    </source>
</evidence>
<accession>A0A6L9XYW8</accession>
<keyword evidence="7 12" id="KW-0067">ATP-binding</keyword>
<keyword evidence="13" id="KW-1185">Reference proteome</keyword>